<sequence>MLPTAGLPTAGSCAERIALLWLLSKAPVPRGVNTATPAQLRQTSPRILSFDRESSLTGIFAFLSSISDDPAHVVATCIEELSRGDGVRVLVAMNKQAPKSGTAVLRKIKHGLDGVLSVLSRAENGTSDKTALEGRILDAVISMCQHRIFSRLGSQRPGASYWKKNKPLFATCVQKVVDAVGAHHYTATKSESGAVLFVKKASKLLGLLNGLETCEAKDVTSHLENIILEAHQLTNSVDISSVLSGITYKELEPDIITKVIHRLGRLGRYIECSRYLAQTAKKLSLFSNASVAIVSLDADCFARHHHMNALDLSGCLSQCQASQPRPIPIKDICRKLKTNMAASSDTFTSTARRVLKESRIHAEVQIVAHYEISPVANPPRVICSSKDACYLCDLLIRLHAKFHMPSTHGVLYPSWRIPNIASLDHVLARLHTALETQIQATIRKLMASPKRLVTTFPNESTTFPLSNSLSTLASLVLPV</sequence>
<dbReference type="Proteomes" id="UP001270362">
    <property type="component" value="Unassembled WGS sequence"/>
</dbReference>
<dbReference type="AlphaFoldDB" id="A0AAE0XIW3"/>
<dbReference type="InterPro" id="IPR027796">
    <property type="entry name" value="OTT_1508_deam-like"/>
</dbReference>
<organism evidence="1 2">
    <name type="scientific">Podospora appendiculata</name>
    <dbReference type="NCBI Taxonomy" id="314037"/>
    <lineage>
        <taxon>Eukaryota</taxon>
        <taxon>Fungi</taxon>
        <taxon>Dikarya</taxon>
        <taxon>Ascomycota</taxon>
        <taxon>Pezizomycotina</taxon>
        <taxon>Sordariomycetes</taxon>
        <taxon>Sordariomycetidae</taxon>
        <taxon>Sordariales</taxon>
        <taxon>Podosporaceae</taxon>
        <taxon>Podospora</taxon>
    </lineage>
</organism>
<dbReference type="EMBL" id="JAULSO010000001">
    <property type="protein sequence ID" value="KAK3694304.1"/>
    <property type="molecule type" value="Genomic_DNA"/>
</dbReference>
<evidence type="ECO:0000313" key="2">
    <source>
        <dbReference type="Proteomes" id="UP001270362"/>
    </source>
</evidence>
<accession>A0AAE0XIW3</accession>
<evidence type="ECO:0000313" key="1">
    <source>
        <dbReference type="EMBL" id="KAK3694304.1"/>
    </source>
</evidence>
<proteinExistence type="predicted"/>
<gene>
    <name evidence="1" type="ORF">B0T22DRAFT_370036</name>
</gene>
<dbReference type="Pfam" id="PF14441">
    <property type="entry name" value="OTT_1508_deam"/>
    <property type="match status" value="1"/>
</dbReference>
<keyword evidence="2" id="KW-1185">Reference proteome</keyword>
<feature type="non-terminal residue" evidence="1">
    <location>
        <position position="1"/>
    </location>
</feature>
<protein>
    <submittedName>
        <fullName evidence="1">Uncharacterized protein</fullName>
    </submittedName>
</protein>
<name>A0AAE0XIW3_9PEZI</name>
<reference evidence="1" key="1">
    <citation type="journal article" date="2023" name="Mol. Phylogenet. Evol.">
        <title>Genome-scale phylogeny and comparative genomics of the fungal order Sordariales.</title>
        <authorList>
            <person name="Hensen N."/>
            <person name="Bonometti L."/>
            <person name="Westerberg I."/>
            <person name="Brannstrom I.O."/>
            <person name="Guillou S."/>
            <person name="Cros-Aarteil S."/>
            <person name="Calhoun S."/>
            <person name="Haridas S."/>
            <person name="Kuo A."/>
            <person name="Mondo S."/>
            <person name="Pangilinan J."/>
            <person name="Riley R."/>
            <person name="LaButti K."/>
            <person name="Andreopoulos B."/>
            <person name="Lipzen A."/>
            <person name="Chen C."/>
            <person name="Yan M."/>
            <person name="Daum C."/>
            <person name="Ng V."/>
            <person name="Clum A."/>
            <person name="Steindorff A."/>
            <person name="Ohm R.A."/>
            <person name="Martin F."/>
            <person name="Silar P."/>
            <person name="Natvig D.O."/>
            <person name="Lalanne C."/>
            <person name="Gautier V."/>
            <person name="Ament-Velasquez S.L."/>
            <person name="Kruys A."/>
            <person name="Hutchinson M.I."/>
            <person name="Powell A.J."/>
            <person name="Barry K."/>
            <person name="Miller A.N."/>
            <person name="Grigoriev I.V."/>
            <person name="Debuchy R."/>
            <person name="Gladieux P."/>
            <person name="Hiltunen Thoren M."/>
            <person name="Johannesson H."/>
        </authorList>
    </citation>
    <scope>NUCLEOTIDE SEQUENCE</scope>
    <source>
        <strain evidence="1">CBS 314.62</strain>
    </source>
</reference>
<reference evidence="1" key="2">
    <citation type="submission" date="2023-06" db="EMBL/GenBank/DDBJ databases">
        <authorList>
            <consortium name="Lawrence Berkeley National Laboratory"/>
            <person name="Haridas S."/>
            <person name="Hensen N."/>
            <person name="Bonometti L."/>
            <person name="Westerberg I."/>
            <person name="Brannstrom I.O."/>
            <person name="Guillou S."/>
            <person name="Cros-Aarteil S."/>
            <person name="Calhoun S."/>
            <person name="Kuo A."/>
            <person name="Mondo S."/>
            <person name="Pangilinan J."/>
            <person name="Riley R."/>
            <person name="Labutti K."/>
            <person name="Andreopoulos B."/>
            <person name="Lipzen A."/>
            <person name="Chen C."/>
            <person name="Yanf M."/>
            <person name="Daum C."/>
            <person name="Ng V."/>
            <person name="Clum A."/>
            <person name="Steindorff A."/>
            <person name="Ohm R."/>
            <person name="Martin F."/>
            <person name="Silar P."/>
            <person name="Natvig D."/>
            <person name="Lalanne C."/>
            <person name="Gautier V."/>
            <person name="Ament-Velasquez S.L."/>
            <person name="Kruys A."/>
            <person name="Hutchinson M.I."/>
            <person name="Powell A.J."/>
            <person name="Barry K."/>
            <person name="Miller A.N."/>
            <person name="Grigoriev I.V."/>
            <person name="Debuchy R."/>
            <person name="Gladieux P."/>
            <person name="Thoren M.H."/>
            <person name="Johannesson H."/>
        </authorList>
    </citation>
    <scope>NUCLEOTIDE SEQUENCE</scope>
    <source>
        <strain evidence="1">CBS 314.62</strain>
    </source>
</reference>
<comment type="caution">
    <text evidence="1">The sequence shown here is derived from an EMBL/GenBank/DDBJ whole genome shotgun (WGS) entry which is preliminary data.</text>
</comment>